<dbReference type="EMBL" id="BAAAQT010000008">
    <property type="protein sequence ID" value="GAA2175619.1"/>
    <property type="molecule type" value="Genomic_DNA"/>
</dbReference>
<keyword evidence="8" id="KW-1208">Phospholipid metabolism</keyword>
<name>A0ABN3AWZ0_9MICO</name>
<evidence type="ECO:0000256" key="1">
    <source>
        <dbReference type="ARBA" id="ARBA00001946"/>
    </source>
</evidence>
<accession>A0ABN3AWZ0</accession>
<evidence type="ECO:0000256" key="4">
    <source>
        <dbReference type="ARBA" id="ARBA00022741"/>
    </source>
</evidence>
<dbReference type="InterPro" id="IPR017438">
    <property type="entry name" value="ATP-NAD_kinase_N"/>
</dbReference>
<gene>
    <name evidence="10" type="ORF">GCM10009846_26210</name>
</gene>
<dbReference type="Proteomes" id="UP001501599">
    <property type="component" value="Unassembled WGS sequence"/>
</dbReference>
<evidence type="ECO:0000256" key="6">
    <source>
        <dbReference type="ARBA" id="ARBA00022840"/>
    </source>
</evidence>
<evidence type="ECO:0000259" key="9">
    <source>
        <dbReference type="PROSITE" id="PS50146"/>
    </source>
</evidence>
<reference evidence="10 11" key="1">
    <citation type="journal article" date="2019" name="Int. J. Syst. Evol. Microbiol.">
        <title>The Global Catalogue of Microorganisms (GCM) 10K type strain sequencing project: providing services to taxonomists for standard genome sequencing and annotation.</title>
        <authorList>
            <consortium name="The Broad Institute Genomics Platform"/>
            <consortium name="The Broad Institute Genome Sequencing Center for Infectious Disease"/>
            <person name="Wu L."/>
            <person name="Ma J."/>
        </authorList>
    </citation>
    <scope>NUCLEOTIDE SEQUENCE [LARGE SCALE GENOMIC DNA]</scope>
    <source>
        <strain evidence="10 11">JCM 16026</strain>
    </source>
</reference>
<dbReference type="SUPFAM" id="SSF111331">
    <property type="entry name" value="NAD kinase/diacylglycerol kinase-like"/>
    <property type="match status" value="1"/>
</dbReference>
<evidence type="ECO:0000256" key="7">
    <source>
        <dbReference type="ARBA" id="ARBA00023209"/>
    </source>
</evidence>
<sequence length="329" mass="34845">MTNDELAPTSARSVAAVVFNPVKVREAVLRAAVEAAEREHGWAPSLWFETGAADAGAAAAREAAAQHPDVILVAGGDGTVRAVAEAMHASGIPLALLPSGTGNLLARNLRLSLTDLPRAVRGAFAGVDRPLDVGFAATRTEDGVVTRRAFLVMAGIGLDANMAANTSAELKRRIGWGAYVDPIARSILGNAQFGLRYRIDRGRSRSLRAHTIIVGNCGTLPGNILLLPDAVMDDGLLDVVAFRPTGAFGWMQIGSRLAAYSMFHRSTAGRQMLQRTPDLKQLAHVQAAEFEARFDEPQLLQLDGDTVGDVVGVALSVVHHGLTLRVPRG</sequence>
<evidence type="ECO:0000256" key="5">
    <source>
        <dbReference type="ARBA" id="ARBA00022777"/>
    </source>
</evidence>
<comment type="caution">
    <text evidence="10">The sequence shown here is derived from an EMBL/GenBank/DDBJ whole genome shotgun (WGS) entry which is preliminary data.</text>
</comment>
<organism evidence="10 11">
    <name type="scientific">Agrococcus versicolor</name>
    <dbReference type="NCBI Taxonomy" id="501482"/>
    <lineage>
        <taxon>Bacteria</taxon>
        <taxon>Bacillati</taxon>
        <taxon>Actinomycetota</taxon>
        <taxon>Actinomycetes</taxon>
        <taxon>Micrococcales</taxon>
        <taxon>Microbacteriaceae</taxon>
        <taxon>Agrococcus</taxon>
    </lineage>
</organism>
<dbReference type="InterPro" id="IPR016064">
    <property type="entry name" value="NAD/diacylglycerol_kinase_sf"/>
</dbReference>
<dbReference type="InterPro" id="IPR001206">
    <property type="entry name" value="Diacylglycerol_kinase_cat_dom"/>
</dbReference>
<dbReference type="Pfam" id="PF00781">
    <property type="entry name" value="DAGK_cat"/>
    <property type="match status" value="1"/>
</dbReference>
<feature type="domain" description="DAGKc" evidence="9">
    <location>
        <begin position="10"/>
        <end position="140"/>
    </location>
</feature>
<keyword evidence="7" id="KW-0444">Lipid biosynthesis</keyword>
<dbReference type="PANTHER" id="PTHR12358:SF54">
    <property type="entry name" value="SPHINGOSINE KINASE RELATED PROTEIN"/>
    <property type="match status" value="1"/>
</dbReference>
<keyword evidence="7" id="KW-0594">Phospholipid biosynthesis</keyword>
<dbReference type="Gene3D" id="2.60.200.40">
    <property type="match status" value="1"/>
</dbReference>
<dbReference type="PANTHER" id="PTHR12358">
    <property type="entry name" value="SPHINGOSINE KINASE"/>
    <property type="match status" value="1"/>
</dbReference>
<keyword evidence="6" id="KW-0067">ATP-binding</keyword>
<dbReference type="InterPro" id="IPR045540">
    <property type="entry name" value="YegS/DAGK_C"/>
</dbReference>
<dbReference type="Gene3D" id="3.40.50.10330">
    <property type="entry name" value="Probable inorganic polyphosphate/atp-NAD kinase, domain 1"/>
    <property type="match status" value="1"/>
</dbReference>
<evidence type="ECO:0000313" key="11">
    <source>
        <dbReference type="Proteomes" id="UP001501599"/>
    </source>
</evidence>
<protein>
    <recommendedName>
        <fullName evidence="9">DAGKc domain-containing protein</fullName>
    </recommendedName>
</protein>
<comment type="similarity">
    <text evidence="2">Belongs to the diacylglycerol/lipid kinase family.</text>
</comment>
<evidence type="ECO:0000256" key="3">
    <source>
        <dbReference type="ARBA" id="ARBA00022679"/>
    </source>
</evidence>
<evidence type="ECO:0000313" key="10">
    <source>
        <dbReference type="EMBL" id="GAA2175619.1"/>
    </source>
</evidence>
<dbReference type="RefSeq" id="WP_344344366.1">
    <property type="nucleotide sequence ID" value="NZ_BAAAQT010000008.1"/>
</dbReference>
<keyword evidence="11" id="KW-1185">Reference proteome</keyword>
<dbReference type="PROSITE" id="PS50146">
    <property type="entry name" value="DAGK"/>
    <property type="match status" value="1"/>
</dbReference>
<keyword evidence="3" id="KW-0808">Transferase</keyword>
<dbReference type="Pfam" id="PF19279">
    <property type="entry name" value="YegS_C"/>
    <property type="match status" value="1"/>
</dbReference>
<dbReference type="InterPro" id="IPR050187">
    <property type="entry name" value="Lipid_Phosphate_FormReg"/>
</dbReference>
<dbReference type="SMART" id="SM00046">
    <property type="entry name" value="DAGKc"/>
    <property type="match status" value="1"/>
</dbReference>
<evidence type="ECO:0000256" key="8">
    <source>
        <dbReference type="ARBA" id="ARBA00023264"/>
    </source>
</evidence>
<keyword evidence="4" id="KW-0547">Nucleotide-binding</keyword>
<proteinExistence type="inferred from homology"/>
<comment type="cofactor">
    <cofactor evidence="1">
        <name>Mg(2+)</name>
        <dbReference type="ChEBI" id="CHEBI:18420"/>
    </cofactor>
</comment>
<keyword evidence="7" id="KW-0443">Lipid metabolism</keyword>
<evidence type="ECO:0000256" key="2">
    <source>
        <dbReference type="ARBA" id="ARBA00005983"/>
    </source>
</evidence>
<keyword evidence="5" id="KW-0418">Kinase</keyword>